<name>A0A6C0JVZ4_9ZZZZ</name>
<dbReference type="GO" id="GO:0006421">
    <property type="term" value="P:asparaginyl-tRNA aminoacylation"/>
    <property type="evidence" value="ECO:0007669"/>
    <property type="project" value="TreeGrafter"/>
</dbReference>
<evidence type="ECO:0000256" key="5">
    <source>
        <dbReference type="ARBA" id="ARBA00023146"/>
    </source>
</evidence>
<dbReference type="AlphaFoldDB" id="A0A6C0JVZ4"/>
<keyword evidence="1" id="KW-0436">Ligase</keyword>
<keyword evidence="5" id="KW-0030">Aminoacyl-tRNA synthetase</keyword>
<keyword evidence="2" id="KW-0547">Nucleotide-binding</keyword>
<evidence type="ECO:0000256" key="1">
    <source>
        <dbReference type="ARBA" id="ARBA00022598"/>
    </source>
</evidence>
<dbReference type="GO" id="GO:0005739">
    <property type="term" value="C:mitochondrion"/>
    <property type="evidence" value="ECO:0007669"/>
    <property type="project" value="TreeGrafter"/>
</dbReference>
<accession>A0A6C0JVZ4</accession>
<proteinExistence type="predicted"/>
<evidence type="ECO:0000256" key="4">
    <source>
        <dbReference type="ARBA" id="ARBA00022917"/>
    </source>
</evidence>
<dbReference type="PANTHER" id="PTHR22594:SF34">
    <property type="entry name" value="ASPARAGINE--TRNA LIGASE, MITOCHONDRIAL-RELATED"/>
    <property type="match status" value="1"/>
</dbReference>
<dbReference type="Gene3D" id="3.30.930.10">
    <property type="entry name" value="Bira Bifunctional Protein, Domain 2"/>
    <property type="match status" value="2"/>
</dbReference>
<evidence type="ECO:0000256" key="2">
    <source>
        <dbReference type="ARBA" id="ARBA00022741"/>
    </source>
</evidence>
<keyword evidence="4" id="KW-0648">Protein biosynthesis</keyword>
<evidence type="ECO:0000256" key="3">
    <source>
        <dbReference type="ARBA" id="ARBA00022840"/>
    </source>
</evidence>
<dbReference type="EMBL" id="MN740694">
    <property type="protein sequence ID" value="QHU08078.1"/>
    <property type="molecule type" value="Genomic_DNA"/>
</dbReference>
<sequence>MRDTFTPNTFPQGYIDAKKYNKVVQKLREFFTSLGFVECHPQSRLSILAACEDPKTIATFEYNGEIWPLPQTGQIWLEYELLRNPDTPGFFCVTTSYRNEPNPIPGRHEKIFPMFEIEFPGDMNKLAGIWREMLQFLGYPKPVELEYEDMCRKYGVETLENEHETKMYEEYGCSVFLKNFPVRTSPFWNMALYSENEYTGQSSETVAKKIDLILSGQETAGSAMRSSDVESMRQQFYTISEGMYAQTLFDKFTKERVEKELNDLLSYNYFPRSGAGIGLTRLIRSLEMEGLLD</sequence>
<dbReference type="SUPFAM" id="SSF55681">
    <property type="entry name" value="Class II aaRS and biotin synthetases"/>
    <property type="match status" value="1"/>
</dbReference>
<dbReference type="GO" id="GO:0005524">
    <property type="term" value="F:ATP binding"/>
    <property type="evidence" value="ECO:0007669"/>
    <property type="project" value="UniProtKB-KW"/>
</dbReference>
<protein>
    <recommendedName>
        <fullName evidence="6">Aminoacyl-tRNA synthetase class II (D/K/N) domain-containing protein</fullName>
    </recommendedName>
</protein>
<feature type="domain" description="Aminoacyl-tRNA synthetase class II (D/K/N)" evidence="6">
    <location>
        <begin position="21"/>
        <end position="286"/>
    </location>
</feature>
<organism evidence="7">
    <name type="scientific">viral metagenome</name>
    <dbReference type="NCBI Taxonomy" id="1070528"/>
    <lineage>
        <taxon>unclassified sequences</taxon>
        <taxon>metagenomes</taxon>
        <taxon>organismal metagenomes</taxon>
    </lineage>
</organism>
<reference evidence="7" key="1">
    <citation type="journal article" date="2020" name="Nature">
        <title>Giant virus diversity and host interactions through global metagenomics.</title>
        <authorList>
            <person name="Schulz F."/>
            <person name="Roux S."/>
            <person name="Paez-Espino D."/>
            <person name="Jungbluth S."/>
            <person name="Walsh D.A."/>
            <person name="Denef V.J."/>
            <person name="McMahon K.D."/>
            <person name="Konstantinidis K.T."/>
            <person name="Eloe-Fadrosh E.A."/>
            <person name="Kyrpides N.C."/>
            <person name="Woyke T."/>
        </authorList>
    </citation>
    <scope>NUCLEOTIDE SEQUENCE</scope>
    <source>
        <strain evidence="7">GVMAG-S-1062768-28</strain>
    </source>
</reference>
<dbReference type="InterPro" id="IPR004364">
    <property type="entry name" value="Aa-tRNA-synt_II"/>
</dbReference>
<evidence type="ECO:0000313" key="7">
    <source>
        <dbReference type="EMBL" id="QHU08078.1"/>
    </source>
</evidence>
<keyword evidence="3" id="KW-0067">ATP-binding</keyword>
<dbReference type="PANTHER" id="PTHR22594">
    <property type="entry name" value="ASPARTYL/LYSYL-TRNA SYNTHETASE"/>
    <property type="match status" value="1"/>
</dbReference>
<evidence type="ECO:0000259" key="6">
    <source>
        <dbReference type="Pfam" id="PF00152"/>
    </source>
</evidence>
<dbReference type="GO" id="GO:0004816">
    <property type="term" value="F:asparagine-tRNA ligase activity"/>
    <property type="evidence" value="ECO:0007669"/>
    <property type="project" value="TreeGrafter"/>
</dbReference>
<dbReference type="Pfam" id="PF00152">
    <property type="entry name" value="tRNA-synt_2"/>
    <property type="match status" value="1"/>
</dbReference>
<dbReference type="InterPro" id="IPR045864">
    <property type="entry name" value="aa-tRNA-synth_II/BPL/LPL"/>
</dbReference>